<evidence type="ECO:0000256" key="4">
    <source>
        <dbReference type="ARBA" id="ARBA00022454"/>
    </source>
</evidence>
<gene>
    <name evidence="8" type="ORF">PVAND_011151</name>
</gene>
<keyword evidence="9" id="KW-1185">Reference proteome</keyword>
<dbReference type="PANTHER" id="PTHR13350">
    <property type="entry name" value="INTEGRATOR COMPLEX SUBUNIT 8"/>
    <property type="match status" value="1"/>
</dbReference>
<evidence type="ECO:0000313" key="8">
    <source>
        <dbReference type="EMBL" id="KAG5681742.1"/>
    </source>
</evidence>
<sequence>MIEIDAIKSAPLCEETVLWFEFLLKPELLDKHVNNETKAIEVVTEFLNIIPDNNQQVNEINSPDSDSLNKIESLSLKLGRKQLALKILALKVASFFNWKLDVIEKNLAIQKQVQLLSDLCSVTSGRIVNLPLSLVHEVPVSIDGNKNALSFALTLYHRWVLRAQVLKGFNTKIKPFMMIMQAQEQTTCINPDDKFISGLESFTTTSIDYLNGIISDPEPFKMLIYESFVPLDEASFNRNDSCNGQKFDKFIIISKTELKAQIHYDLCSFYIYTKKYDLAKESVLLCKSNLEKLKVECNGKLSDLRFCTINDEHLRGYLLACGISEHETQTLFQRFNECLLTNRKNLESILMEDNYKKEIPLIHRKTAETVFDFDPSSNEYLKILALNSVRYILDGKNIVTNDIPFLSLRTNAQRNLMIKYFIQFSNDAHSHLTMKELNNVREYLTDFLHRFPESETEIKESKFLIKNEFDLIKRQNQSENKIKLSGMAIQPDWIVLHDSKLQKIRLGDVQRRLIASTTAKQIRKMLVELAKFNLQQPLWTINRNWSLPNEIRVVVLNLKRGFLQDFSGCMLGKVYELIQKKDFVVAFTLLNDLRNELKRADFASDQMVQKFGKLLDWEKINVQIMMKLESAWPKKPPVIKDQLIVKINQMIRSNEMPRLEIIENVMFIMLNVNDWEGCTLFDPKRSLIIELGSAFARTMIDVQHDMKTKNQLPRKREIWDLLLPIFNTSNQQQQAPNPKRNQHNRRSSDSPARFSMGTINVSTLKQFLEKMRDPFIITLLLSMFAKMHNLLKDDTNLDLYIEHIYLWPLSISNVNGYNIKTVSESLLQLLKLGLKIYPSNVGWIRLQGDLEFVNGNNEAAMKYYVQTLVVSTEHYSLPIQRPNIDESVIKKMIKCSSNLGCYLQAAVLCQFLEDIDYTLAFKCLQEKSGNFQDAMDSYYSLIWDNTLLEYIIHLHAKKGEHKRKLQAISYIRQLELNANNSDEVKHRAAAIRKVKFLRALANQFLTYTD</sequence>
<feature type="domain" description="INTS8 TPR repeats" evidence="7">
    <location>
        <begin position="504"/>
        <end position="1004"/>
    </location>
</feature>
<dbReference type="InterPro" id="IPR038751">
    <property type="entry name" value="INTS8"/>
</dbReference>
<feature type="region of interest" description="Disordered" evidence="6">
    <location>
        <begin position="730"/>
        <end position="754"/>
    </location>
</feature>
<organism evidence="8 9">
    <name type="scientific">Polypedilum vanderplanki</name>
    <name type="common">Sleeping chironomid midge</name>
    <dbReference type="NCBI Taxonomy" id="319348"/>
    <lineage>
        <taxon>Eukaryota</taxon>
        <taxon>Metazoa</taxon>
        <taxon>Ecdysozoa</taxon>
        <taxon>Arthropoda</taxon>
        <taxon>Hexapoda</taxon>
        <taxon>Insecta</taxon>
        <taxon>Pterygota</taxon>
        <taxon>Neoptera</taxon>
        <taxon>Endopterygota</taxon>
        <taxon>Diptera</taxon>
        <taxon>Nematocera</taxon>
        <taxon>Chironomoidea</taxon>
        <taxon>Chironomidae</taxon>
        <taxon>Chironominae</taxon>
        <taxon>Polypedilum</taxon>
        <taxon>Polypedilum</taxon>
    </lineage>
</organism>
<evidence type="ECO:0000256" key="6">
    <source>
        <dbReference type="SAM" id="MobiDB-lite"/>
    </source>
</evidence>
<evidence type="ECO:0000259" key="7">
    <source>
        <dbReference type="Pfam" id="PF25756"/>
    </source>
</evidence>
<evidence type="ECO:0000313" key="9">
    <source>
        <dbReference type="Proteomes" id="UP001107558"/>
    </source>
</evidence>
<dbReference type="GO" id="GO:0005694">
    <property type="term" value="C:chromosome"/>
    <property type="evidence" value="ECO:0007669"/>
    <property type="project" value="UniProtKB-SubCell"/>
</dbReference>
<comment type="caution">
    <text evidence="8">The sequence shown here is derived from an EMBL/GenBank/DDBJ whole genome shotgun (WGS) entry which is preliminary data.</text>
</comment>
<name>A0A9J6CJJ4_POLVA</name>
<comment type="similarity">
    <text evidence="3">Belongs to the Integrator subunit 8 family.</text>
</comment>
<dbReference type="InterPro" id="IPR057980">
    <property type="entry name" value="TPR_INTS8"/>
</dbReference>
<dbReference type="GO" id="GO:0034472">
    <property type="term" value="P:snRNA 3'-end processing"/>
    <property type="evidence" value="ECO:0007669"/>
    <property type="project" value="InterPro"/>
</dbReference>
<dbReference type="GO" id="GO:0032039">
    <property type="term" value="C:integrator complex"/>
    <property type="evidence" value="ECO:0007669"/>
    <property type="project" value="TreeGrafter"/>
</dbReference>
<keyword evidence="5" id="KW-0539">Nucleus</keyword>
<dbReference type="EMBL" id="JADBJN010000001">
    <property type="protein sequence ID" value="KAG5681742.1"/>
    <property type="molecule type" value="Genomic_DNA"/>
</dbReference>
<evidence type="ECO:0000256" key="3">
    <source>
        <dbReference type="ARBA" id="ARBA00007147"/>
    </source>
</evidence>
<dbReference type="Pfam" id="PF25756">
    <property type="entry name" value="TPR_INTS8"/>
    <property type="match status" value="1"/>
</dbReference>
<dbReference type="OrthoDB" id="64340at2759"/>
<accession>A0A9J6CJJ4</accession>
<evidence type="ECO:0000256" key="1">
    <source>
        <dbReference type="ARBA" id="ARBA00004123"/>
    </source>
</evidence>
<comment type="subcellular location">
    <subcellularLocation>
        <location evidence="2">Chromosome</location>
    </subcellularLocation>
    <subcellularLocation>
        <location evidence="1">Nucleus</location>
    </subcellularLocation>
</comment>
<protein>
    <recommendedName>
        <fullName evidence="7">INTS8 TPR repeats domain-containing protein</fullName>
    </recommendedName>
</protein>
<dbReference type="PANTHER" id="PTHR13350:SF1">
    <property type="entry name" value="INTEGRATOR COMPLEX SUBUNIT 8"/>
    <property type="match status" value="1"/>
</dbReference>
<evidence type="ECO:0000256" key="2">
    <source>
        <dbReference type="ARBA" id="ARBA00004286"/>
    </source>
</evidence>
<keyword evidence="4" id="KW-0158">Chromosome</keyword>
<dbReference type="Proteomes" id="UP001107558">
    <property type="component" value="Chromosome 1"/>
</dbReference>
<proteinExistence type="inferred from homology"/>
<dbReference type="AlphaFoldDB" id="A0A9J6CJJ4"/>
<reference evidence="8" key="1">
    <citation type="submission" date="2021-03" db="EMBL/GenBank/DDBJ databases">
        <title>Chromosome level genome of the anhydrobiotic midge Polypedilum vanderplanki.</title>
        <authorList>
            <person name="Yoshida Y."/>
            <person name="Kikawada T."/>
            <person name="Gusev O."/>
        </authorList>
    </citation>
    <scope>NUCLEOTIDE SEQUENCE</scope>
    <source>
        <strain evidence="8">NIAS01</strain>
        <tissue evidence="8">Whole body or cell culture</tissue>
    </source>
</reference>
<evidence type="ECO:0000256" key="5">
    <source>
        <dbReference type="ARBA" id="ARBA00023242"/>
    </source>
</evidence>